<evidence type="ECO:0000256" key="21">
    <source>
        <dbReference type="PIRSR" id="PIRSR602717-51"/>
    </source>
</evidence>
<feature type="region of interest" description="Disordered" evidence="24">
    <location>
        <begin position="1184"/>
        <end position="1449"/>
    </location>
</feature>
<dbReference type="GO" id="GO:0006334">
    <property type="term" value="P:nucleosome assembly"/>
    <property type="evidence" value="ECO:0007669"/>
    <property type="project" value="InterPro"/>
</dbReference>
<feature type="region of interest" description="Disordered" evidence="24">
    <location>
        <begin position="1509"/>
        <end position="1536"/>
    </location>
</feature>
<evidence type="ECO:0000256" key="10">
    <source>
        <dbReference type="ARBA" id="ARBA00022771"/>
    </source>
</evidence>
<keyword evidence="4" id="KW-0678">Repressor</keyword>
<feature type="region of interest" description="Disordered" evidence="24">
    <location>
        <begin position="638"/>
        <end position="658"/>
    </location>
</feature>
<dbReference type="InterPro" id="IPR001965">
    <property type="entry name" value="Znf_PHD"/>
</dbReference>
<keyword evidence="19" id="KW-0012">Acyltransferase</keyword>
<dbReference type="Ensembl" id="ENSECRT00000033089.1">
    <property type="protein sequence ID" value="ENSECRP00000032367.1"/>
    <property type="gene ID" value="ENSECRG00000021928.1"/>
</dbReference>
<comment type="catalytic activity">
    <reaction evidence="20">
        <text>L-lysyl-[protein] + acetyl-CoA = N(6)-acetyl-L-lysyl-[protein] + CoA + H(+)</text>
        <dbReference type="Rhea" id="RHEA:45948"/>
        <dbReference type="Rhea" id="RHEA-COMP:9752"/>
        <dbReference type="Rhea" id="RHEA-COMP:10731"/>
        <dbReference type="ChEBI" id="CHEBI:15378"/>
        <dbReference type="ChEBI" id="CHEBI:29969"/>
        <dbReference type="ChEBI" id="CHEBI:57287"/>
        <dbReference type="ChEBI" id="CHEBI:57288"/>
        <dbReference type="ChEBI" id="CHEBI:61930"/>
        <dbReference type="EC" id="2.3.1.48"/>
    </reaction>
</comment>
<evidence type="ECO:0000259" key="27">
    <source>
        <dbReference type="PROSITE" id="PS51726"/>
    </source>
</evidence>
<feature type="compositionally biased region" description="Low complexity" evidence="24">
    <location>
        <begin position="1107"/>
        <end position="1120"/>
    </location>
</feature>
<feature type="compositionally biased region" description="Basic residues" evidence="24">
    <location>
        <begin position="1086"/>
        <end position="1105"/>
    </location>
</feature>
<feature type="region of interest" description="Disordered" evidence="24">
    <location>
        <begin position="457"/>
        <end position="540"/>
    </location>
</feature>
<evidence type="ECO:0000256" key="13">
    <source>
        <dbReference type="ARBA" id="ARBA00022853"/>
    </source>
</evidence>
<feature type="region of interest" description="Disordered" evidence="24">
    <location>
        <begin position="1045"/>
        <end position="1149"/>
    </location>
</feature>
<dbReference type="SUPFAM" id="SSF55729">
    <property type="entry name" value="Acyl-CoA N-acyltransferases (Nat)"/>
    <property type="match status" value="1"/>
</dbReference>
<dbReference type="Proteomes" id="UP000694620">
    <property type="component" value="Chromosome 2"/>
</dbReference>
<evidence type="ECO:0000256" key="22">
    <source>
        <dbReference type="PROSITE-ProRule" id="PRU00146"/>
    </source>
</evidence>
<gene>
    <name evidence="29" type="primary">KAT6B</name>
</gene>
<keyword evidence="14" id="KW-0007">Acetylation</keyword>
<dbReference type="GeneTree" id="ENSGT00940000157372"/>
<keyword evidence="10 22" id="KW-0863">Zinc-finger</keyword>
<dbReference type="InterPro" id="IPR040706">
    <property type="entry name" value="Zf-MYST"/>
</dbReference>
<evidence type="ECO:0000256" key="19">
    <source>
        <dbReference type="ARBA" id="ARBA00023315"/>
    </source>
</evidence>
<dbReference type="EC" id="2.3.1.48" evidence="3"/>
<reference evidence="29" key="2">
    <citation type="submission" date="2025-08" db="UniProtKB">
        <authorList>
            <consortium name="Ensembl"/>
        </authorList>
    </citation>
    <scope>IDENTIFICATION</scope>
</reference>
<dbReference type="FunFam" id="3.40.630.30:FF:000001">
    <property type="entry name" value="Histone acetyltransferase"/>
    <property type="match status" value="1"/>
</dbReference>
<accession>A0A8C4TGH8</accession>
<dbReference type="PROSITE" id="PS51726">
    <property type="entry name" value="MYST_HAT"/>
    <property type="match status" value="1"/>
</dbReference>
<dbReference type="GO" id="GO:0003682">
    <property type="term" value="F:chromatin binding"/>
    <property type="evidence" value="ECO:0007669"/>
    <property type="project" value="TreeGrafter"/>
</dbReference>
<dbReference type="InterPro" id="IPR013083">
    <property type="entry name" value="Znf_RING/FYVE/PHD"/>
</dbReference>
<dbReference type="InterPro" id="IPR011011">
    <property type="entry name" value="Znf_FYVE_PHD"/>
</dbReference>
<name>A0A8C4TGH8_ERPCA</name>
<keyword evidence="8" id="KW-0479">Metal-binding</keyword>
<dbReference type="Pfam" id="PF01853">
    <property type="entry name" value="MOZ_SAS"/>
    <property type="match status" value="1"/>
</dbReference>
<dbReference type="InterPro" id="IPR002717">
    <property type="entry name" value="HAT_MYST-type"/>
</dbReference>
<feature type="domain" description="PHD-type" evidence="25">
    <location>
        <begin position="265"/>
        <end position="318"/>
    </location>
</feature>
<dbReference type="FunFam" id="1.10.10.10:FF:000123">
    <property type="entry name" value="Histone acetyltransferase"/>
    <property type="match status" value="1"/>
</dbReference>
<evidence type="ECO:0000256" key="6">
    <source>
        <dbReference type="ARBA" id="ARBA00022553"/>
    </source>
</evidence>
<evidence type="ECO:0000256" key="4">
    <source>
        <dbReference type="ARBA" id="ARBA00022491"/>
    </source>
</evidence>
<evidence type="ECO:0000256" key="1">
    <source>
        <dbReference type="ARBA" id="ARBA00004123"/>
    </source>
</evidence>
<dbReference type="InterPro" id="IPR016181">
    <property type="entry name" value="Acyl_CoA_acyltransferase"/>
</dbReference>
<feature type="region of interest" description="Disordered" evidence="24">
    <location>
        <begin position="1777"/>
        <end position="1831"/>
    </location>
</feature>
<dbReference type="Pfam" id="PF21524">
    <property type="entry name" value="SAMD1_WH"/>
    <property type="match status" value="1"/>
</dbReference>
<evidence type="ECO:0000259" key="28">
    <source>
        <dbReference type="PROSITE" id="PS52014"/>
    </source>
</evidence>
<evidence type="ECO:0000256" key="7">
    <source>
        <dbReference type="ARBA" id="ARBA00022679"/>
    </source>
</evidence>
<dbReference type="CDD" id="cd15527">
    <property type="entry name" value="PHD2_KAT6A_6B"/>
    <property type="match status" value="1"/>
</dbReference>
<dbReference type="InterPro" id="IPR050603">
    <property type="entry name" value="MYST_HAT"/>
</dbReference>
<comment type="subcellular location">
    <subcellularLocation>
        <location evidence="1">Nucleus</location>
    </subcellularLocation>
</comment>
<dbReference type="GO" id="GO:0003677">
    <property type="term" value="F:DNA binding"/>
    <property type="evidence" value="ECO:0007669"/>
    <property type="project" value="InterPro"/>
</dbReference>
<dbReference type="FunFam" id="3.30.40.10:FF:000035">
    <property type="entry name" value="Histone acetyltransferase"/>
    <property type="match status" value="1"/>
</dbReference>
<evidence type="ECO:0000256" key="3">
    <source>
        <dbReference type="ARBA" id="ARBA00013184"/>
    </source>
</evidence>
<evidence type="ECO:0000256" key="24">
    <source>
        <dbReference type="SAM" id="MobiDB-lite"/>
    </source>
</evidence>
<evidence type="ECO:0000256" key="15">
    <source>
        <dbReference type="ARBA" id="ARBA00023015"/>
    </source>
</evidence>
<sequence>MVKLANPLYTEWILEAIQKVKRQKQRPSEERICHAVSASHGLDKLLVLEQLELSVLDGSILKVTNKGCASYKDPGNPGRISTHSYGNPSACLKGSIRGSPDLRNVDWNKLLKTAIEGLDEPSGSSLKNIERFLRNQEDLSCVVSSPQFQQRLRLAAKRAVNNGRLLKDGPLYRMNYGNFEGIGSSKASASTRCPPCVTLLPHEKDQPRADPIPICSFCLGTRESNREKMPEELLSCADCGSSGHPSCLKFSAELTINVKALRWQCIECKTCSACRIQGKNADMLFCDSCDRGFHMECCDPPLSKMPKGTWICHVCRPKEKGKALLHKRAAQIKRRYAKPVGRPKNKLKQLTMSVANSEGTLIALAGRGSPGRGQKIKVCTTPSSGHAASVMDSSSRLAVTNPSWAGDTAQLTTTTFFSSTSTSSKLNKKTKGLIDGLTKFFTPSPIGRRSRGEIVDFSKHYLPRKKGPQKQSYTSHSSMVATSITQKINSPINAHPPPPVLPGQSPSSQKSNNSTSANSPQSSSSQSSVPSLGSLPNSNQLKGLFDGLSHIFTAQGQSRKKGHPSYAPPKRMRRKADLSSTSKSLSRLHGKKEIKNRLVSSSSLSCWGMSRGRTFKAAHFKRTFLKKHRMLGRVKYKMTPQKGTPTPGKGSLGDGRIIPDRDHDREQRCVYSQHQGQCTEEDVEMFKKLRNFQKRYAGVADPGRYPAVIEFGKYEIHTWYSSPYPQEYSRLHKLYLCEFCLKYMKSKHILQRHSKKCGWFHPPANEIYRKENLSVFEVDGNISKIFCQNLCLLAKLFLDHKTLYYDVEPFLFYVLTKNDEKGCHLVGYFSKEKLCQQKYNVSCIMIMPQYQRQGFGRFLIDFSYLLSRREGQPGSPEKPLSDLGRLSYLAYWKSVILEYLYYHRDKHMSIKGISRATGMCPHDIAATLQQLRMIDRQHGRFVIIRREKLIQKHMERLKANPRVNTVDPDSLQWTSIAPCNAALSEEEREAEMEAERLMEQATCWEKEEQEAFNVKLNSRLASTKMTCKNSLTRSSECLPTIPEWSTIQSKECSENENEDEEEEEEESDAQPASPPVLTKAQGVLNIKRKRPVLLRRKRGRKRRHGNSSVTTETISETTEVLNEPFENSDEERPMPLLEPNCKMDGEDEDEPCVKRMVNRHDRQKHVKTEQLDNHNCRKAIAEEMHSKGSIEDNPEPVKRKKGWPKGVKRGPPKWRRKKERKTGFKLNLYTPPETPMEANQVLTEEQKEDLDKISSVTEVDGSLKESDLSVTDLGQPLSEPASPDELHPKMVEEKSRSEDNSDSSDECLESLDQVDENQGENHSDKTDEDISQAHEHDDEDEEEEEPVQNEDHDADDEDDSHVDSTELEKEESAPEVLTEPTECQEPCFDLNTAVENDDDDDDDDDDSSGNRRDMEVDDDDHEIVSDSESDDENSHHLHEKEEEHNSKMKDVHSVCAEIDNETVQAVQSLTQENNEHEDNFQDCVETQEACRSLQSYTHADHSPQMTIMDDCQQSDHSSPISSVHSHPSQSVRSVNSPAVSVLENSYTQISPDHSAISVPSLQNMETSPMMDVPSVSDHSQQVVDSGFSDLGSIESTTENYENPSSYDSTLGGSICGNNSSQSSCSYNTISSSSLTQSSCAVTQQIANINGSCSMMQQNSINSPQNCSVKSPQGCVVERPPSNQQQQMSQCSMATNFSPPMQLTEVSESGNPNIGIYERMGQSDYGGGHYPQPSATFSLAKLQQLTNTLMDHPLPYNHSASVTSYANSVSLSSQLSNTGLASLSQSPHSVPGGPQAQSTMTPPPNLTPPPLNLPPPLLQRNMASPNAGIPPAQRLQTQMPVKSHVAMRGKSAPIIAMQTPARTLAMPRMNMGVNLMPAPAYNVNSMNMNMNTLNAMNGYRMSQPMMNTSYHGNHAYMNQSAQYPMQMGMMGAQPYPQQPMQGPPHSNMMYSPASHHSYMNTGMSKQSLNGSFMRR</sequence>
<feature type="compositionally biased region" description="Polar residues" evidence="24">
    <location>
        <begin position="469"/>
        <end position="492"/>
    </location>
</feature>
<dbReference type="Gene3D" id="3.40.630.30">
    <property type="match status" value="1"/>
</dbReference>
<evidence type="ECO:0000256" key="9">
    <source>
        <dbReference type="ARBA" id="ARBA00022737"/>
    </source>
</evidence>
<keyword evidence="18" id="KW-0539">Nucleus</keyword>
<dbReference type="SMART" id="SM00249">
    <property type="entry name" value="PHD"/>
    <property type="match status" value="2"/>
</dbReference>
<dbReference type="SUPFAM" id="SSF46785">
    <property type="entry name" value="Winged helix' DNA-binding domain"/>
    <property type="match status" value="1"/>
</dbReference>
<organism evidence="29 30">
    <name type="scientific">Erpetoichthys calabaricus</name>
    <name type="common">Rope fish</name>
    <name type="synonym">Calamoichthys calabaricus</name>
    <dbReference type="NCBI Taxonomy" id="27687"/>
    <lineage>
        <taxon>Eukaryota</taxon>
        <taxon>Metazoa</taxon>
        <taxon>Chordata</taxon>
        <taxon>Craniata</taxon>
        <taxon>Vertebrata</taxon>
        <taxon>Euteleostomi</taxon>
        <taxon>Actinopterygii</taxon>
        <taxon>Polypteriformes</taxon>
        <taxon>Polypteridae</taxon>
        <taxon>Erpetoichthys</taxon>
    </lineage>
</organism>
<evidence type="ECO:0000256" key="18">
    <source>
        <dbReference type="ARBA" id="ARBA00023242"/>
    </source>
</evidence>
<dbReference type="Pfam" id="PF00628">
    <property type="entry name" value="PHD"/>
    <property type="match status" value="2"/>
</dbReference>
<dbReference type="Gene3D" id="1.10.10.10">
    <property type="entry name" value="Winged helix-like DNA-binding domain superfamily/Winged helix DNA-binding domain"/>
    <property type="match status" value="2"/>
</dbReference>
<feature type="compositionally biased region" description="Low complexity" evidence="24">
    <location>
        <begin position="1514"/>
        <end position="1534"/>
    </location>
</feature>
<reference evidence="29" key="3">
    <citation type="submission" date="2025-09" db="UniProtKB">
        <authorList>
            <consortium name="Ensembl"/>
        </authorList>
    </citation>
    <scope>IDENTIFICATION</scope>
</reference>
<keyword evidence="7" id="KW-0808">Transferase</keyword>
<dbReference type="InterPro" id="IPR005818">
    <property type="entry name" value="Histone_H1/H5_H15"/>
</dbReference>
<keyword evidence="11" id="KW-0862">Zinc</keyword>
<keyword evidence="12" id="KW-0832">Ubl conjugation</keyword>
<dbReference type="FunFam" id="1.10.10.10:FF:000132">
    <property type="entry name" value="Histone acetyltransferase"/>
    <property type="match status" value="1"/>
</dbReference>
<feature type="compositionally biased region" description="Acidic residues" evidence="24">
    <location>
        <begin position="1300"/>
        <end position="1318"/>
    </location>
</feature>
<keyword evidence="17" id="KW-0804">Transcription</keyword>
<evidence type="ECO:0000256" key="17">
    <source>
        <dbReference type="ARBA" id="ARBA00023163"/>
    </source>
</evidence>
<keyword evidence="23" id="KW-0175">Coiled coil</keyword>
<dbReference type="GO" id="GO:0008270">
    <property type="term" value="F:zinc ion binding"/>
    <property type="evidence" value="ECO:0007669"/>
    <property type="project" value="UniProtKB-KW"/>
</dbReference>
<dbReference type="GO" id="GO:0000786">
    <property type="term" value="C:nucleosome"/>
    <property type="evidence" value="ECO:0007669"/>
    <property type="project" value="InterPro"/>
</dbReference>
<dbReference type="PANTHER" id="PTHR10615">
    <property type="entry name" value="HISTONE ACETYLTRANSFERASE"/>
    <property type="match status" value="1"/>
</dbReference>
<comment type="similarity">
    <text evidence="2">Belongs to the MYST (SAS/MOZ) family.</text>
</comment>
<feature type="compositionally biased region" description="Polar residues" evidence="24">
    <location>
        <begin position="1777"/>
        <end position="1787"/>
    </location>
</feature>
<dbReference type="GO" id="GO:0006357">
    <property type="term" value="P:regulation of transcription by RNA polymerase II"/>
    <property type="evidence" value="ECO:0007669"/>
    <property type="project" value="TreeGrafter"/>
</dbReference>
<dbReference type="Gene3D" id="3.30.40.10">
    <property type="entry name" value="Zinc/RING finger domain, C3HC4 (zinc finger)"/>
    <property type="match status" value="1"/>
</dbReference>
<keyword evidence="9" id="KW-0677">Repeat</keyword>
<feature type="compositionally biased region" description="Acidic residues" evidence="24">
    <location>
        <begin position="1054"/>
        <end position="1068"/>
    </location>
</feature>
<evidence type="ECO:0000313" key="29">
    <source>
        <dbReference type="Ensembl" id="ENSECRP00000032367.1"/>
    </source>
</evidence>
<dbReference type="InterPro" id="IPR036390">
    <property type="entry name" value="WH_DNA-bd_sf"/>
</dbReference>
<dbReference type="FunFam" id="3.30.60.60:FF:000002">
    <property type="entry name" value="Histone acetyltransferase"/>
    <property type="match status" value="1"/>
</dbReference>
<dbReference type="InterPro" id="IPR019787">
    <property type="entry name" value="Znf_PHD-finger"/>
</dbReference>
<keyword evidence="15" id="KW-0805">Transcription regulation</keyword>
<dbReference type="SMART" id="SM00526">
    <property type="entry name" value="H15"/>
    <property type="match status" value="1"/>
</dbReference>
<dbReference type="SUPFAM" id="SSF57903">
    <property type="entry name" value="FYVE/PHD zinc finger"/>
    <property type="match status" value="2"/>
</dbReference>
<feature type="compositionally biased region" description="Pro residues" evidence="24">
    <location>
        <begin position="1800"/>
        <end position="1816"/>
    </location>
</feature>
<keyword evidence="16" id="KW-0010">Activator</keyword>
<evidence type="ECO:0000256" key="8">
    <source>
        <dbReference type="ARBA" id="ARBA00022723"/>
    </source>
</evidence>
<feature type="region of interest" description="Disordered" evidence="24">
    <location>
        <begin position="552"/>
        <end position="593"/>
    </location>
</feature>
<dbReference type="Pfam" id="PF17772">
    <property type="entry name" value="zf-MYST"/>
    <property type="match status" value="1"/>
</dbReference>
<evidence type="ECO:0000256" key="11">
    <source>
        <dbReference type="ARBA" id="ARBA00022833"/>
    </source>
</evidence>
<feature type="compositionally biased region" description="Basic and acidic residues" evidence="24">
    <location>
        <begin position="1432"/>
        <end position="1449"/>
    </location>
</feature>
<evidence type="ECO:0000256" key="14">
    <source>
        <dbReference type="ARBA" id="ARBA00022990"/>
    </source>
</evidence>
<reference evidence="29" key="1">
    <citation type="submission" date="2021-06" db="EMBL/GenBank/DDBJ databases">
        <authorList>
            <consortium name="Wellcome Sanger Institute Data Sharing"/>
        </authorList>
    </citation>
    <scope>NUCLEOTIDE SEQUENCE [LARGE SCALE GENOMIC DNA]</scope>
</reference>
<evidence type="ECO:0000256" key="2">
    <source>
        <dbReference type="ARBA" id="ARBA00010107"/>
    </source>
</evidence>
<evidence type="ECO:0000256" key="12">
    <source>
        <dbReference type="ARBA" id="ARBA00022843"/>
    </source>
</evidence>
<dbReference type="PROSITE" id="PS50016">
    <property type="entry name" value="ZF_PHD_2"/>
    <property type="match status" value="1"/>
</dbReference>
<dbReference type="CDD" id="cd04301">
    <property type="entry name" value="NAT_SF"/>
    <property type="match status" value="1"/>
</dbReference>
<keyword evidence="6" id="KW-0597">Phosphoprotein</keyword>
<feature type="domain" description="H15" evidence="26">
    <location>
        <begin position="103"/>
        <end position="176"/>
    </location>
</feature>
<dbReference type="PANTHER" id="PTHR10615:SF73">
    <property type="entry name" value="HISTONE ACETYLTRANSFERASE KAT6B"/>
    <property type="match status" value="1"/>
</dbReference>
<evidence type="ECO:0000256" key="20">
    <source>
        <dbReference type="ARBA" id="ARBA00048017"/>
    </source>
</evidence>
<dbReference type="GO" id="GO:0003712">
    <property type="term" value="F:transcription coregulator activity"/>
    <property type="evidence" value="ECO:0007669"/>
    <property type="project" value="TreeGrafter"/>
</dbReference>
<protein>
    <recommendedName>
        <fullName evidence="3">histone acetyltransferase</fullName>
        <ecNumber evidence="3">2.3.1.48</ecNumber>
    </recommendedName>
</protein>
<feature type="compositionally biased region" description="Acidic residues" evidence="24">
    <location>
        <begin position="1415"/>
        <end position="1431"/>
    </location>
</feature>
<dbReference type="GO" id="GO:0010484">
    <property type="term" value="F:histone H3 acetyltransferase activity"/>
    <property type="evidence" value="ECO:0007669"/>
    <property type="project" value="TreeGrafter"/>
</dbReference>
<keyword evidence="30" id="KW-1185">Reference proteome</keyword>
<evidence type="ECO:0000256" key="23">
    <source>
        <dbReference type="SAM" id="Coils"/>
    </source>
</evidence>
<dbReference type="GO" id="GO:0070776">
    <property type="term" value="C:MOZ/MORF histone acetyltransferase complex"/>
    <property type="evidence" value="ECO:0007669"/>
    <property type="project" value="TreeGrafter"/>
</dbReference>
<feature type="compositionally biased region" description="Low complexity" evidence="24">
    <location>
        <begin position="502"/>
        <end position="536"/>
    </location>
</feature>
<feature type="domain" description="MYST-type HAT" evidence="27">
    <location>
        <begin position="701"/>
        <end position="975"/>
    </location>
</feature>
<evidence type="ECO:0000259" key="25">
    <source>
        <dbReference type="PROSITE" id="PS50016"/>
    </source>
</evidence>
<dbReference type="InterPro" id="IPR036388">
    <property type="entry name" value="WH-like_DNA-bd_sf"/>
</dbReference>
<feature type="compositionally biased region" description="Basic residues" evidence="24">
    <location>
        <begin position="1198"/>
        <end position="1220"/>
    </location>
</feature>
<feature type="compositionally biased region" description="Basic and acidic residues" evidence="24">
    <location>
        <begin position="1361"/>
        <end position="1372"/>
    </location>
</feature>
<evidence type="ECO:0000313" key="30">
    <source>
        <dbReference type="Proteomes" id="UP000694620"/>
    </source>
</evidence>
<dbReference type="GO" id="GO:0005634">
    <property type="term" value="C:nucleus"/>
    <property type="evidence" value="ECO:0007669"/>
    <property type="project" value="UniProtKB-SubCell"/>
</dbReference>
<keyword evidence="5" id="KW-1017">Isopeptide bond</keyword>
<feature type="compositionally biased region" description="Acidic residues" evidence="24">
    <location>
        <begin position="1395"/>
        <end position="1407"/>
    </location>
</feature>
<feature type="compositionally biased region" description="Acidic residues" evidence="24">
    <location>
        <begin position="1337"/>
        <end position="1360"/>
    </location>
</feature>
<feature type="compositionally biased region" description="Basic and acidic residues" evidence="24">
    <location>
        <begin position="1284"/>
        <end position="1299"/>
    </location>
</feature>
<dbReference type="PROSITE" id="PS51504">
    <property type="entry name" value="H15"/>
    <property type="match status" value="1"/>
</dbReference>
<proteinExistence type="inferred from homology"/>
<evidence type="ECO:0000259" key="26">
    <source>
        <dbReference type="PROSITE" id="PS51504"/>
    </source>
</evidence>
<feature type="coiled-coil region" evidence="23">
    <location>
        <begin position="980"/>
        <end position="1007"/>
    </location>
</feature>
<evidence type="ECO:0000256" key="5">
    <source>
        <dbReference type="ARBA" id="ARBA00022499"/>
    </source>
</evidence>
<dbReference type="PROSITE" id="PS52014">
    <property type="entry name" value="SAMD1_WH"/>
    <property type="match status" value="1"/>
</dbReference>
<feature type="domain" description="SAMD1-like winged helix (WH)" evidence="28">
    <location>
        <begin position="1"/>
        <end position="77"/>
    </location>
</feature>
<dbReference type="Gene3D" id="3.30.60.60">
    <property type="entry name" value="N-acetyl transferase-like"/>
    <property type="match status" value="1"/>
</dbReference>
<feature type="active site" description="Proton donor/acceptor" evidence="21">
    <location>
        <position position="877"/>
    </location>
</feature>
<keyword evidence="13" id="KW-0156">Chromatin regulator</keyword>
<evidence type="ECO:0000256" key="16">
    <source>
        <dbReference type="ARBA" id="ARBA00023159"/>
    </source>
</evidence>
<dbReference type="InterPro" id="IPR048589">
    <property type="entry name" value="SAMD1-like_WH"/>
</dbReference>